<accession>A0A4T0FPT9</accession>
<evidence type="ECO:0000313" key="5">
    <source>
        <dbReference type="EMBL" id="TIA90418.1"/>
    </source>
</evidence>
<dbReference type="InterPro" id="IPR013025">
    <property type="entry name" value="Ribosomal_uL23-like"/>
</dbReference>
<dbReference type="GO" id="GO:0032543">
    <property type="term" value="P:mitochondrial translation"/>
    <property type="evidence" value="ECO:0007669"/>
    <property type="project" value="TreeGrafter"/>
</dbReference>
<dbReference type="PANTHER" id="PTHR12059:SF5">
    <property type="entry name" value="LARGE RIBOSOMAL SUBUNIT PROTEIN UL23M"/>
    <property type="match status" value="1"/>
</dbReference>
<evidence type="ECO:0000256" key="2">
    <source>
        <dbReference type="ARBA" id="ARBA00022980"/>
    </source>
</evidence>
<dbReference type="OrthoDB" id="275582at2759"/>
<dbReference type="EMBL" id="SPNW01000019">
    <property type="protein sequence ID" value="TIA90418.1"/>
    <property type="molecule type" value="Genomic_DNA"/>
</dbReference>
<name>A0A4T0FPT9_9BASI</name>
<keyword evidence="2" id="KW-0689">Ribosomal protein</keyword>
<dbReference type="PANTHER" id="PTHR12059">
    <property type="entry name" value="RIBOSOMAL PROTEIN L23-RELATED"/>
    <property type="match status" value="1"/>
</dbReference>
<dbReference type="InterPro" id="IPR012677">
    <property type="entry name" value="Nucleotide-bd_a/b_plait_sf"/>
</dbReference>
<gene>
    <name evidence="5" type="ORF">E3P99_01598</name>
</gene>
<evidence type="ECO:0000256" key="4">
    <source>
        <dbReference type="ARBA" id="ARBA00039977"/>
    </source>
</evidence>
<evidence type="ECO:0000256" key="3">
    <source>
        <dbReference type="ARBA" id="ARBA00023274"/>
    </source>
</evidence>
<dbReference type="Gene3D" id="3.30.70.330">
    <property type="match status" value="1"/>
</dbReference>
<comment type="caution">
    <text evidence="5">The sequence shown here is derived from an EMBL/GenBank/DDBJ whole genome shotgun (WGS) entry which is preliminary data.</text>
</comment>
<dbReference type="InterPro" id="IPR012678">
    <property type="entry name" value="Ribosomal_uL23/eL15/eS24_sf"/>
</dbReference>
<reference evidence="5 6" key="1">
    <citation type="submission" date="2019-03" db="EMBL/GenBank/DDBJ databases">
        <title>Sequencing 23 genomes of Wallemia ichthyophaga.</title>
        <authorList>
            <person name="Gostincar C."/>
        </authorList>
    </citation>
    <scope>NUCLEOTIDE SEQUENCE [LARGE SCALE GENOMIC DNA]</scope>
    <source>
        <strain evidence="5 6">EXF-5753</strain>
    </source>
</reference>
<comment type="similarity">
    <text evidence="1">Belongs to the universal ribosomal protein uL23 family.</text>
</comment>
<dbReference type="SUPFAM" id="SSF54189">
    <property type="entry name" value="Ribosomal proteins S24e, L23 and L15e"/>
    <property type="match status" value="1"/>
</dbReference>
<evidence type="ECO:0000256" key="1">
    <source>
        <dbReference type="ARBA" id="ARBA00006700"/>
    </source>
</evidence>
<organism evidence="5 6">
    <name type="scientific">Wallemia hederae</name>
    <dbReference type="NCBI Taxonomy" id="1540922"/>
    <lineage>
        <taxon>Eukaryota</taxon>
        <taxon>Fungi</taxon>
        <taxon>Dikarya</taxon>
        <taxon>Basidiomycota</taxon>
        <taxon>Wallemiomycotina</taxon>
        <taxon>Wallemiomycetes</taxon>
        <taxon>Wallemiales</taxon>
        <taxon>Wallemiaceae</taxon>
        <taxon>Wallemia</taxon>
    </lineage>
</organism>
<proteinExistence type="inferred from homology"/>
<dbReference type="Proteomes" id="UP000310189">
    <property type="component" value="Unassembled WGS sequence"/>
</dbReference>
<keyword evidence="6" id="KW-1185">Reference proteome</keyword>
<dbReference type="GO" id="GO:0003735">
    <property type="term" value="F:structural constituent of ribosome"/>
    <property type="evidence" value="ECO:0007669"/>
    <property type="project" value="InterPro"/>
</dbReference>
<dbReference type="AlphaFoldDB" id="A0A4T0FPT9"/>
<protein>
    <recommendedName>
        <fullName evidence="4">Large ribosomal subunit protein uL23m</fullName>
    </recommendedName>
</protein>
<keyword evidence="3" id="KW-0687">Ribonucleoprotein</keyword>
<evidence type="ECO:0000313" key="6">
    <source>
        <dbReference type="Proteomes" id="UP000310189"/>
    </source>
</evidence>
<dbReference type="GO" id="GO:0005762">
    <property type="term" value="C:mitochondrial large ribosomal subunit"/>
    <property type="evidence" value="ECO:0007669"/>
    <property type="project" value="TreeGrafter"/>
</dbReference>
<sequence>MRIVSRVCKQLKDAAYTQSKPQKLTGKLNDARGQFEYTGKAVLTPREELKYRMAVSTNAFTPSTDDALDGRKQWLEKQRQWRYRLRGIKYGKNDDVTAIKDGTISTLSQQNVVGIPVFLPNITFRLMRNYTPPNQEYNPYFATFRIPRSLTKQDIRSYLLAVYGVRSTWIHTDLYQPRLIRGMTMRWKRKGRGDATTGRGFYKRALVGLEEPFYFPDEPAREELENKYAYSEREWMTRRMLMAFQKGWRWRGVKETGQRGSTQRLPNVLKAISMRRAEREQAIAEEAGKIRDARL</sequence>